<evidence type="ECO:0000313" key="2">
    <source>
        <dbReference type="EMBL" id="GBM07865.1"/>
    </source>
</evidence>
<feature type="compositionally biased region" description="Basic and acidic residues" evidence="1">
    <location>
        <begin position="36"/>
        <end position="45"/>
    </location>
</feature>
<evidence type="ECO:0000256" key="1">
    <source>
        <dbReference type="SAM" id="MobiDB-lite"/>
    </source>
</evidence>
<keyword evidence="3" id="KW-1185">Reference proteome</keyword>
<dbReference type="EMBL" id="BGPR01164446">
    <property type="protein sequence ID" value="GBM07865.1"/>
    <property type="molecule type" value="Genomic_DNA"/>
</dbReference>
<reference evidence="2 3" key="1">
    <citation type="journal article" date="2019" name="Sci. Rep.">
        <title>Orb-weaving spider Araneus ventricosus genome elucidates the spidroin gene catalogue.</title>
        <authorList>
            <person name="Kono N."/>
            <person name="Nakamura H."/>
            <person name="Ohtoshi R."/>
            <person name="Moran D.A.P."/>
            <person name="Shinohara A."/>
            <person name="Yoshida Y."/>
            <person name="Fujiwara M."/>
            <person name="Mori M."/>
            <person name="Tomita M."/>
            <person name="Arakawa K."/>
        </authorList>
    </citation>
    <scope>NUCLEOTIDE SEQUENCE [LARGE SCALE GENOMIC DNA]</scope>
</reference>
<dbReference type="AlphaFoldDB" id="A0A4Y2CX40"/>
<name>A0A4Y2CX40_ARAVE</name>
<feature type="region of interest" description="Disordered" evidence="1">
    <location>
        <begin position="1"/>
        <end position="45"/>
    </location>
</feature>
<comment type="caution">
    <text evidence="2">The sequence shown here is derived from an EMBL/GenBank/DDBJ whole genome shotgun (WGS) entry which is preliminary data.</text>
</comment>
<protein>
    <submittedName>
        <fullName evidence="2">Uncharacterized protein</fullName>
    </submittedName>
</protein>
<accession>A0A4Y2CX40</accession>
<evidence type="ECO:0000313" key="3">
    <source>
        <dbReference type="Proteomes" id="UP000499080"/>
    </source>
</evidence>
<gene>
    <name evidence="2" type="ORF">AVEN_230535_1</name>
</gene>
<organism evidence="2 3">
    <name type="scientific">Araneus ventricosus</name>
    <name type="common">Orbweaver spider</name>
    <name type="synonym">Epeira ventricosa</name>
    <dbReference type="NCBI Taxonomy" id="182803"/>
    <lineage>
        <taxon>Eukaryota</taxon>
        <taxon>Metazoa</taxon>
        <taxon>Ecdysozoa</taxon>
        <taxon>Arthropoda</taxon>
        <taxon>Chelicerata</taxon>
        <taxon>Arachnida</taxon>
        <taxon>Araneae</taxon>
        <taxon>Araneomorphae</taxon>
        <taxon>Entelegynae</taxon>
        <taxon>Araneoidea</taxon>
        <taxon>Araneidae</taxon>
        <taxon>Araneus</taxon>
    </lineage>
</organism>
<sequence length="138" mass="15583">MNGANPVAEESSRRCSIMNSWIPEQDMGPEIEEEEKNSRESWRGRETLVRFPPGRCQGTAEQRALVAKLVKVNAWAELRGRTSIDRPELFSRNSHYRSAGAIKAPAGRQMTDGQEMGRAIFSHTDYLLLEIFKTDKGS</sequence>
<dbReference type="Proteomes" id="UP000499080">
    <property type="component" value="Unassembled WGS sequence"/>
</dbReference>
<proteinExistence type="predicted"/>